<protein>
    <recommendedName>
        <fullName evidence="6">subtilisin</fullName>
        <ecNumber evidence="6">3.4.21.62</ecNumber>
    </recommendedName>
</protein>
<comment type="similarity">
    <text evidence="1 7">Belongs to the peptidase S8 family.</text>
</comment>
<evidence type="ECO:0000256" key="7">
    <source>
        <dbReference type="PROSITE-ProRule" id="PRU01240"/>
    </source>
</evidence>
<comment type="catalytic activity">
    <reaction evidence="5">
        <text>Hydrolysis of proteins with broad specificity for peptide bonds, and a preference for a large uncharged residue in P1. Hydrolyzes peptide amides.</text>
        <dbReference type="EC" id="3.4.21.62"/>
    </reaction>
</comment>
<dbReference type="InterPro" id="IPR023828">
    <property type="entry name" value="Peptidase_S8_Ser-AS"/>
</dbReference>
<dbReference type="Pfam" id="PF00082">
    <property type="entry name" value="Peptidase_S8"/>
    <property type="match status" value="1"/>
</dbReference>
<dbReference type="PRINTS" id="PR00723">
    <property type="entry name" value="SUBTILISIN"/>
</dbReference>
<dbReference type="Proteomes" id="UP000774804">
    <property type="component" value="Unassembled WGS sequence"/>
</dbReference>
<feature type="domain" description="Peptidase S8/S53" evidence="9">
    <location>
        <begin position="195"/>
        <end position="474"/>
    </location>
</feature>
<organism evidence="11 12">
    <name type="scientific">Phytophthora cactorum</name>
    <dbReference type="NCBI Taxonomy" id="29920"/>
    <lineage>
        <taxon>Eukaryota</taxon>
        <taxon>Sar</taxon>
        <taxon>Stramenopiles</taxon>
        <taxon>Oomycota</taxon>
        <taxon>Peronosporomycetes</taxon>
        <taxon>Peronosporales</taxon>
        <taxon>Peronosporaceae</taxon>
        <taxon>Phytophthora</taxon>
    </lineage>
</organism>
<dbReference type="Pfam" id="PF00724">
    <property type="entry name" value="Oxidored_FMN"/>
    <property type="match status" value="1"/>
</dbReference>
<keyword evidence="2 7" id="KW-0645">Protease</keyword>
<dbReference type="InterPro" id="IPR001155">
    <property type="entry name" value="OxRdtase_FMN_N"/>
</dbReference>
<dbReference type="InterPro" id="IPR013785">
    <property type="entry name" value="Aldolase_TIM"/>
</dbReference>
<dbReference type="InterPro" id="IPR050131">
    <property type="entry name" value="Peptidase_S8_subtilisin-like"/>
</dbReference>
<dbReference type="PROSITE" id="PS51892">
    <property type="entry name" value="SUBTILASE"/>
    <property type="match status" value="1"/>
</dbReference>
<feature type="chain" id="PRO_5035717438" description="subtilisin" evidence="8">
    <location>
        <begin position="24"/>
        <end position="648"/>
    </location>
</feature>
<evidence type="ECO:0000256" key="1">
    <source>
        <dbReference type="ARBA" id="ARBA00011073"/>
    </source>
</evidence>
<name>A0A8T1DLB3_9STRA</name>
<evidence type="ECO:0000256" key="6">
    <source>
        <dbReference type="ARBA" id="ARBA00023619"/>
    </source>
</evidence>
<evidence type="ECO:0000256" key="3">
    <source>
        <dbReference type="ARBA" id="ARBA00022801"/>
    </source>
</evidence>
<feature type="domain" description="NADH:flavin oxidoreductase/NADH oxidase N-terminal" evidence="10">
    <location>
        <begin position="486"/>
        <end position="608"/>
    </location>
</feature>
<dbReference type="SUPFAM" id="SSF52743">
    <property type="entry name" value="Subtilisin-like"/>
    <property type="match status" value="1"/>
</dbReference>
<dbReference type="InterPro" id="IPR036852">
    <property type="entry name" value="Peptidase_S8/S53_dom_sf"/>
</dbReference>
<feature type="active site" description="Charge relay system" evidence="7">
    <location>
        <position position="413"/>
    </location>
</feature>
<proteinExistence type="inferred from homology"/>
<dbReference type="InterPro" id="IPR015500">
    <property type="entry name" value="Peptidase_S8_subtilisin-rel"/>
</dbReference>
<evidence type="ECO:0000256" key="8">
    <source>
        <dbReference type="SAM" id="SignalP"/>
    </source>
</evidence>
<dbReference type="SUPFAM" id="SSF51395">
    <property type="entry name" value="FMN-linked oxidoreductases"/>
    <property type="match status" value="1"/>
</dbReference>
<dbReference type="PANTHER" id="PTHR43806">
    <property type="entry name" value="PEPTIDASE S8"/>
    <property type="match status" value="1"/>
</dbReference>
<feature type="active site" description="Charge relay system" evidence="7">
    <location>
        <position position="240"/>
    </location>
</feature>
<feature type="signal peptide" evidence="8">
    <location>
        <begin position="1"/>
        <end position="23"/>
    </location>
</feature>
<dbReference type="PROSITE" id="PS00138">
    <property type="entry name" value="SUBTILASE_SER"/>
    <property type="match status" value="1"/>
</dbReference>
<dbReference type="GO" id="GO:0006508">
    <property type="term" value="P:proteolysis"/>
    <property type="evidence" value="ECO:0007669"/>
    <property type="project" value="UniProtKB-KW"/>
</dbReference>
<evidence type="ECO:0000259" key="9">
    <source>
        <dbReference type="Pfam" id="PF00082"/>
    </source>
</evidence>
<dbReference type="Gene3D" id="3.20.20.70">
    <property type="entry name" value="Aldolase class I"/>
    <property type="match status" value="1"/>
</dbReference>
<evidence type="ECO:0000313" key="12">
    <source>
        <dbReference type="Proteomes" id="UP000774804"/>
    </source>
</evidence>
<keyword evidence="3 7" id="KW-0378">Hydrolase</keyword>
<dbReference type="AlphaFoldDB" id="A0A8T1DLB3"/>
<keyword evidence="4 7" id="KW-0720">Serine protease</keyword>
<feature type="active site" description="Charge relay system" evidence="7">
    <location>
        <position position="204"/>
    </location>
</feature>
<dbReference type="GO" id="GO:0004252">
    <property type="term" value="F:serine-type endopeptidase activity"/>
    <property type="evidence" value="ECO:0007669"/>
    <property type="project" value="UniProtKB-UniRule"/>
</dbReference>
<evidence type="ECO:0000313" key="11">
    <source>
        <dbReference type="EMBL" id="KAG2940539.1"/>
    </source>
</evidence>
<accession>A0A8T1DLB3</accession>
<evidence type="ECO:0000256" key="5">
    <source>
        <dbReference type="ARBA" id="ARBA00023529"/>
    </source>
</evidence>
<dbReference type="EMBL" id="RCMI01000037">
    <property type="protein sequence ID" value="KAG2940539.1"/>
    <property type="molecule type" value="Genomic_DNA"/>
</dbReference>
<dbReference type="GO" id="GO:0016491">
    <property type="term" value="F:oxidoreductase activity"/>
    <property type="evidence" value="ECO:0007669"/>
    <property type="project" value="InterPro"/>
</dbReference>
<sequence>MTIFLIAFWWLVVFNAVWGMTKGAPVHRSPCVHPDVYRVLQDKTAINLLVTMREGTTAAINEAGALNLPLALGSSASSRGARIKQLVDSLKKTASTAQQPVMKLLEEQTKTAATYSSSTTFWISNQIYVADASMELLQQLQQESSIAEIHEEKILTIGNHFKSEHSDDAESGTKIHAWGVGKIGAEVVWAMGIMGANITIAAIDTGVRASHEALRSNFRADYGWFDPETKSAAPFDFSGHGTHVMGSIVGAKGIGVAPKAKWMACRGCRSTTSCLESSLLACAQFVLCPTDPKGKTPKCSKAPRVVNNSWGVVHGAANFSAVVAAWQAAEIIPVFSIGNSGSFKSCGTVAAPGDSSNVIGVGATSSNDFLLPQSSTGPSPDGHIKPDIVAPGVRIYSAWWTRDNVYTIASGTSMASPHVAGAVALLLSAQPELTYDQIWSALTTSAVTNRSIVDISSCGNISASKFPNNIYGYGRIDVYRAVQLLAVKTVYPADHIGVRISPSSKYGGMGSVDNTEMFTYVFQRLSEHNLGYLAILDGFGFGYSDKSRVMTALDVKMHFKGLVMANCSYTRDTAEGVIHSGAADMVSFVRGFMSNPDLVERFQNDWPLNEELAYEFYWDPSKGKEGYITPPPFKSERPCPLKKLMPSF</sequence>
<keyword evidence="8" id="KW-0732">Signal</keyword>
<dbReference type="GO" id="GO:0010181">
    <property type="term" value="F:FMN binding"/>
    <property type="evidence" value="ECO:0007669"/>
    <property type="project" value="InterPro"/>
</dbReference>
<dbReference type="EC" id="3.4.21.62" evidence="6"/>
<dbReference type="Gene3D" id="3.40.50.200">
    <property type="entry name" value="Peptidase S8/S53 domain"/>
    <property type="match status" value="1"/>
</dbReference>
<dbReference type="VEuPathDB" id="FungiDB:PC110_g5079"/>
<dbReference type="PANTHER" id="PTHR43806:SF67">
    <property type="entry name" value="EGF-LIKE DOMAIN-CONTAINING PROTEIN"/>
    <property type="match status" value="1"/>
</dbReference>
<reference evidence="11" key="1">
    <citation type="submission" date="2018-10" db="EMBL/GenBank/DDBJ databases">
        <title>Effector identification in a new, highly contiguous assembly of the strawberry crown rot pathogen Phytophthora cactorum.</title>
        <authorList>
            <person name="Armitage A.D."/>
            <person name="Nellist C.F."/>
            <person name="Bates H."/>
            <person name="Vickerstaff R.J."/>
            <person name="Harrison R.J."/>
        </authorList>
    </citation>
    <scope>NUCLEOTIDE SEQUENCE</scope>
    <source>
        <strain evidence="11">4032</strain>
    </source>
</reference>
<evidence type="ECO:0000256" key="4">
    <source>
        <dbReference type="ARBA" id="ARBA00022825"/>
    </source>
</evidence>
<gene>
    <name evidence="11" type="ORF">PC115_g2499</name>
</gene>
<evidence type="ECO:0000259" key="10">
    <source>
        <dbReference type="Pfam" id="PF00724"/>
    </source>
</evidence>
<evidence type="ECO:0000256" key="2">
    <source>
        <dbReference type="ARBA" id="ARBA00022670"/>
    </source>
</evidence>
<comment type="caution">
    <text evidence="11">The sequence shown here is derived from an EMBL/GenBank/DDBJ whole genome shotgun (WGS) entry which is preliminary data.</text>
</comment>
<dbReference type="InterPro" id="IPR000209">
    <property type="entry name" value="Peptidase_S8/S53_dom"/>
</dbReference>